<comment type="similarity">
    <text evidence="2">Belongs to the UPF0126 family.</text>
</comment>
<evidence type="ECO:0000256" key="3">
    <source>
        <dbReference type="ARBA" id="ARBA00022475"/>
    </source>
</evidence>
<feature type="domain" description="Glycine transporter" evidence="8">
    <location>
        <begin position="14"/>
        <end position="84"/>
    </location>
</feature>
<dbReference type="Proteomes" id="UP001216390">
    <property type="component" value="Chromosome"/>
</dbReference>
<sequence>MGVLETSGDTVILVMEVVGTVAFALSGVMAGARARLDWLGVVVLAVVVSVGGGTLRDLILDVPIDWLTESWPLLLAAAVAVVAIPVVERVGGDLDSRAHVLVADAAGLAAFAVVGADVALDQGVAAWAAAVLGVVTGVGGGVIRDLLVRRRPAVLSGQIYALAALAGTSLYVLLLEVDVEPLVATWLGVLTILAVRLAAIHWDWSLPVLRAPGGDEDED</sequence>
<protein>
    <submittedName>
        <fullName evidence="9">TRIC cation channel family protein</fullName>
    </submittedName>
</protein>
<evidence type="ECO:0000256" key="7">
    <source>
        <dbReference type="SAM" id="Phobius"/>
    </source>
</evidence>
<comment type="subcellular location">
    <subcellularLocation>
        <location evidence="1">Cell membrane</location>
        <topology evidence="1">Multi-pass membrane protein</topology>
    </subcellularLocation>
</comment>
<evidence type="ECO:0000256" key="1">
    <source>
        <dbReference type="ARBA" id="ARBA00004651"/>
    </source>
</evidence>
<organism evidence="9 10">
    <name type="scientific">Iamia majanohamensis</name>
    <dbReference type="NCBI Taxonomy" id="467976"/>
    <lineage>
        <taxon>Bacteria</taxon>
        <taxon>Bacillati</taxon>
        <taxon>Actinomycetota</taxon>
        <taxon>Acidimicrobiia</taxon>
        <taxon>Acidimicrobiales</taxon>
        <taxon>Iamiaceae</taxon>
        <taxon>Iamia</taxon>
    </lineage>
</organism>
<dbReference type="PANTHER" id="PTHR30506">
    <property type="entry name" value="INNER MEMBRANE PROTEIN"/>
    <property type="match status" value="1"/>
</dbReference>
<evidence type="ECO:0000313" key="9">
    <source>
        <dbReference type="EMBL" id="WCO68626.1"/>
    </source>
</evidence>
<evidence type="ECO:0000256" key="6">
    <source>
        <dbReference type="ARBA" id="ARBA00023136"/>
    </source>
</evidence>
<dbReference type="Pfam" id="PF03458">
    <property type="entry name" value="Gly_transporter"/>
    <property type="match status" value="2"/>
</dbReference>
<feature type="transmembrane region" description="Helical" evidence="7">
    <location>
        <begin position="38"/>
        <end position="59"/>
    </location>
</feature>
<keyword evidence="3" id="KW-1003">Cell membrane</keyword>
<gene>
    <name evidence="9" type="ORF">PO878_07775</name>
</gene>
<feature type="transmembrane region" description="Helical" evidence="7">
    <location>
        <begin position="71"/>
        <end position="88"/>
    </location>
</feature>
<name>A0AAE9YA37_9ACTN</name>
<keyword evidence="5 7" id="KW-1133">Transmembrane helix</keyword>
<keyword evidence="4 7" id="KW-0812">Transmembrane</keyword>
<dbReference type="PANTHER" id="PTHR30506:SF3">
    <property type="entry name" value="UPF0126 INNER MEMBRANE PROTEIN YADS-RELATED"/>
    <property type="match status" value="1"/>
</dbReference>
<feature type="domain" description="Glycine transporter" evidence="8">
    <location>
        <begin position="102"/>
        <end position="174"/>
    </location>
</feature>
<feature type="transmembrane region" description="Helical" evidence="7">
    <location>
        <begin position="100"/>
        <end position="120"/>
    </location>
</feature>
<evidence type="ECO:0000256" key="5">
    <source>
        <dbReference type="ARBA" id="ARBA00022989"/>
    </source>
</evidence>
<dbReference type="GO" id="GO:0005886">
    <property type="term" value="C:plasma membrane"/>
    <property type="evidence" value="ECO:0007669"/>
    <property type="project" value="UniProtKB-SubCell"/>
</dbReference>
<feature type="transmembrane region" description="Helical" evidence="7">
    <location>
        <begin position="183"/>
        <end position="202"/>
    </location>
</feature>
<evidence type="ECO:0000313" key="10">
    <source>
        <dbReference type="Proteomes" id="UP001216390"/>
    </source>
</evidence>
<evidence type="ECO:0000256" key="4">
    <source>
        <dbReference type="ARBA" id="ARBA00022692"/>
    </source>
</evidence>
<proteinExistence type="inferred from homology"/>
<dbReference type="AlphaFoldDB" id="A0AAE9YA37"/>
<evidence type="ECO:0000256" key="2">
    <source>
        <dbReference type="ARBA" id="ARBA00008193"/>
    </source>
</evidence>
<accession>A0AAE9YA37</accession>
<dbReference type="RefSeq" id="WP_272738142.1">
    <property type="nucleotide sequence ID" value="NZ_CP116942.1"/>
</dbReference>
<keyword evidence="6 7" id="KW-0472">Membrane</keyword>
<dbReference type="InterPro" id="IPR005115">
    <property type="entry name" value="Gly_transporter"/>
</dbReference>
<evidence type="ECO:0000259" key="8">
    <source>
        <dbReference type="Pfam" id="PF03458"/>
    </source>
</evidence>
<feature type="transmembrane region" description="Helical" evidence="7">
    <location>
        <begin position="159"/>
        <end position="177"/>
    </location>
</feature>
<feature type="transmembrane region" description="Helical" evidence="7">
    <location>
        <begin position="126"/>
        <end position="147"/>
    </location>
</feature>
<feature type="transmembrane region" description="Helical" evidence="7">
    <location>
        <begin position="12"/>
        <end position="31"/>
    </location>
</feature>
<dbReference type="KEGG" id="ima:PO878_07775"/>
<reference evidence="9" key="1">
    <citation type="submission" date="2023-01" db="EMBL/GenBank/DDBJ databases">
        <title>The diversity of Class Acidimicrobiia in South China Sea sediment environments and the proposal of Iamia marina sp. nov., a novel species of the genus Iamia.</title>
        <authorList>
            <person name="He Y."/>
            <person name="Tian X."/>
        </authorList>
    </citation>
    <scope>NUCLEOTIDE SEQUENCE</scope>
    <source>
        <strain evidence="9">DSM 19957</strain>
    </source>
</reference>
<keyword evidence="10" id="KW-1185">Reference proteome</keyword>
<dbReference type="EMBL" id="CP116942">
    <property type="protein sequence ID" value="WCO68626.1"/>
    <property type="molecule type" value="Genomic_DNA"/>
</dbReference>